<dbReference type="SUPFAM" id="SSF51197">
    <property type="entry name" value="Clavaminate synthase-like"/>
    <property type="match status" value="1"/>
</dbReference>
<dbReference type="InterPro" id="IPR050910">
    <property type="entry name" value="JMJD6_ArgDemeth/LysHydrox"/>
</dbReference>
<feature type="domain" description="JmjC" evidence="2">
    <location>
        <begin position="339"/>
        <end position="491"/>
    </location>
</feature>
<feature type="compositionally biased region" description="Basic and acidic residues" evidence="1">
    <location>
        <begin position="34"/>
        <end position="46"/>
    </location>
</feature>
<organism>
    <name type="scientific">Branchiostoma floridae</name>
    <name type="common">Florida lancelet</name>
    <name type="synonym">Amphioxus</name>
    <dbReference type="NCBI Taxonomy" id="7739"/>
    <lineage>
        <taxon>Eukaryota</taxon>
        <taxon>Metazoa</taxon>
        <taxon>Chordata</taxon>
        <taxon>Cephalochordata</taxon>
        <taxon>Leptocardii</taxon>
        <taxon>Amphioxiformes</taxon>
        <taxon>Branchiostomatidae</taxon>
        <taxon>Branchiostoma</taxon>
    </lineage>
</organism>
<sequence length="514" mass="58707">MSQQEDSDREEITEWPPRDSEKSSSSEENESEEEFLHRGEEKGEGRRGKKSIRTTSTILQASLLDAGPHKKRAKLCESDEDVWEEAEPTAEAALARWWRREGRNTVKLKESLPDSSNPNTRLLHLARTKEARDFLKSETFRLKQKLRTSSGLKKAGVLSALASYYDIMGEYHEAETCLHQSLCLNSSSKHTQWLLAKVKKQLHAINVQTEVTKSLEGKGKEELSFPSPMPVEKVSGNSLSADEFFKRYSSTSMPVVITDVVEGMTLSRWTIDYLRDSIGHKQAPVKRVVPGSAEWAQLETARTMKVSDFIDSLDEHSTQKLYLFDWSLPIHCPELSKELTVPKYFCHDFLKKTREGSLYRDSWPSLFVAPAGLSGGLHVDAFGSNFWMALFQGRKRWLFFQKDDLPLLYPRYNHSTDPSFDVDVFYPDLQKYPLLSQTHPRECVLQPGELLFVPAGCPHRVENLDKSLAVSGNFVDESNFEVVKEELRINALKDPRALDLLQQFTDRDFLTNKP</sequence>
<dbReference type="EMBL" id="GG666621">
    <property type="protein sequence ID" value="EEN48136.1"/>
    <property type="molecule type" value="Genomic_DNA"/>
</dbReference>
<dbReference type="PANTHER" id="PTHR12480">
    <property type="entry name" value="ARGININE DEMETHYLASE AND LYSYL-HYDROXYLASE JMJD"/>
    <property type="match status" value="1"/>
</dbReference>
<accession>C3ZGY9</accession>
<dbReference type="CDD" id="cd02208">
    <property type="entry name" value="cupin_RmlC-like"/>
    <property type="match status" value="1"/>
</dbReference>
<dbReference type="AlphaFoldDB" id="C3ZGY9"/>
<dbReference type="Pfam" id="PF13621">
    <property type="entry name" value="Cupin_8"/>
    <property type="match status" value="1"/>
</dbReference>
<dbReference type="InterPro" id="IPR003347">
    <property type="entry name" value="JmjC_dom"/>
</dbReference>
<feature type="compositionally biased region" description="Basic and acidic residues" evidence="1">
    <location>
        <begin position="10"/>
        <end position="25"/>
    </location>
</feature>
<dbReference type="Gene3D" id="2.60.120.650">
    <property type="entry name" value="Cupin"/>
    <property type="match status" value="1"/>
</dbReference>
<dbReference type="InterPro" id="IPR041667">
    <property type="entry name" value="Cupin_8"/>
</dbReference>
<proteinExistence type="predicted"/>
<dbReference type="eggNOG" id="KOG2130">
    <property type="taxonomic scope" value="Eukaryota"/>
</dbReference>
<name>C3ZGY9_BRAFL</name>
<dbReference type="PANTHER" id="PTHR12480:SF22">
    <property type="entry name" value="JMJC DOMAIN-CONTAINING PROTEIN"/>
    <property type="match status" value="1"/>
</dbReference>
<evidence type="ECO:0000259" key="2">
    <source>
        <dbReference type="PROSITE" id="PS51184"/>
    </source>
</evidence>
<dbReference type="SMART" id="SM00558">
    <property type="entry name" value="JmjC"/>
    <property type="match status" value="1"/>
</dbReference>
<gene>
    <name evidence="3" type="ORF">BRAFLDRAFT_84996</name>
</gene>
<dbReference type="PROSITE" id="PS51184">
    <property type="entry name" value="JMJC"/>
    <property type="match status" value="1"/>
</dbReference>
<reference evidence="3" key="1">
    <citation type="journal article" date="2008" name="Nature">
        <title>The amphioxus genome and the evolution of the chordate karyotype.</title>
        <authorList>
            <consortium name="US DOE Joint Genome Institute (JGI-PGF)"/>
            <person name="Putnam N.H."/>
            <person name="Butts T."/>
            <person name="Ferrier D.E.K."/>
            <person name="Furlong R.F."/>
            <person name="Hellsten U."/>
            <person name="Kawashima T."/>
            <person name="Robinson-Rechavi M."/>
            <person name="Shoguchi E."/>
            <person name="Terry A."/>
            <person name="Yu J.-K."/>
            <person name="Benito-Gutierrez E.L."/>
            <person name="Dubchak I."/>
            <person name="Garcia-Fernandez J."/>
            <person name="Gibson-Brown J.J."/>
            <person name="Grigoriev I.V."/>
            <person name="Horton A.C."/>
            <person name="de Jong P.J."/>
            <person name="Jurka J."/>
            <person name="Kapitonov V.V."/>
            <person name="Kohara Y."/>
            <person name="Kuroki Y."/>
            <person name="Lindquist E."/>
            <person name="Lucas S."/>
            <person name="Osoegawa K."/>
            <person name="Pennacchio L.A."/>
            <person name="Salamov A.A."/>
            <person name="Satou Y."/>
            <person name="Sauka-Spengler T."/>
            <person name="Schmutz J."/>
            <person name="Shin-I T."/>
            <person name="Toyoda A."/>
            <person name="Bronner-Fraser M."/>
            <person name="Fujiyama A."/>
            <person name="Holland L.Z."/>
            <person name="Holland P.W.H."/>
            <person name="Satoh N."/>
            <person name="Rokhsar D.S."/>
        </authorList>
    </citation>
    <scope>NUCLEOTIDE SEQUENCE [LARGE SCALE GENOMIC DNA]</scope>
    <source>
        <strain evidence="3">S238N-H82</strain>
        <tissue evidence="3">Testes</tissue>
    </source>
</reference>
<dbReference type="InParanoid" id="C3ZGY9"/>
<feature type="region of interest" description="Disordered" evidence="1">
    <location>
        <begin position="1"/>
        <end position="54"/>
    </location>
</feature>
<evidence type="ECO:0000256" key="1">
    <source>
        <dbReference type="SAM" id="MobiDB-lite"/>
    </source>
</evidence>
<evidence type="ECO:0000313" key="3">
    <source>
        <dbReference type="EMBL" id="EEN48136.1"/>
    </source>
</evidence>
<protein>
    <recommendedName>
        <fullName evidence="2">JmjC domain-containing protein</fullName>
    </recommendedName>
</protein>